<comment type="caution">
    <text evidence="10">The sequence shown here is derived from an EMBL/GenBank/DDBJ whole genome shotgun (WGS) entry which is preliminary data.</text>
</comment>
<dbReference type="SMART" id="SM00060">
    <property type="entry name" value="FN3"/>
    <property type="match status" value="4"/>
</dbReference>
<keyword evidence="2" id="KW-0812">Transmembrane</keyword>
<feature type="domain" description="Fibronectin type-III" evidence="9">
    <location>
        <begin position="188"/>
        <end position="282"/>
    </location>
</feature>
<dbReference type="PROSITE" id="PS50853">
    <property type="entry name" value="FN3"/>
    <property type="match status" value="3"/>
</dbReference>
<evidence type="ECO:0000259" key="9">
    <source>
        <dbReference type="PROSITE" id="PS50853"/>
    </source>
</evidence>
<evidence type="ECO:0000313" key="10">
    <source>
        <dbReference type="EMBL" id="MXY32966.1"/>
    </source>
</evidence>
<evidence type="ECO:0000256" key="3">
    <source>
        <dbReference type="ARBA" id="ARBA00022989"/>
    </source>
</evidence>
<feature type="domain" description="Fibronectin type-III" evidence="9">
    <location>
        <begin position="712"/>
        <end position="801"/>
    </location>
</feature>
<gene>
    <name evidence="10" type="ORF">F4Y60_02515</name>
</gene>
<dbReference type="GO" id="GO:0009897">
    <property type="term" value="C:external side of plasma membrane"/>
    <property type="evidence" value="ECO:0007669"/>
    <property type="project" value="TreeGrafter"/>
</dbReference>
<dbReference type="SUPFAM" id="SSF141072">
    <property type="entry name" value="CalX-like"/>
    <property type="match status" value="3"/>
</dbReference>
<dbReference type="InterPro" id="IPR036116">
    <property type="entry name" value="FN3_sf"/>
</dbReference>
<keyword evidence="7" id="KW-0325">Glycoprotein</keyword>
<sequence>MNKSSLSFTTSNWGTAQEVTVTGVNDEIANSAGRREVTIAHSASGGDYGSVTGSVGVTVIDDDSVSTTPKSITLSVSPNEWSEGSGNTTVTVTATPVGGTFDADQTVTVSVADSDVTQAVGFTAVASFAVTISADSTSGSGTFSLSPVNNSVVNVDETITISGTVSPSTVLVNSASLTLADDDDPTGAPTDPPGNAMATSGDGSLDLSWLPVAGATSYEFQYRIKGGAIPDPWPWTDAGSSTSYTIPDLENRMTYIVRVRGRNSFGPGPLVKLFGTPRPQDLLPAPANLVASSGNSWLRVSWSPVDGASSYQVQYRVQGETIPDPWPWTATDSASKHTLTGLTNRSTYIVRVRAVNAMGVGGNVSRVFGTPRVPPSPEVSIEAAGSQVDEGASVGFMVSATPAPAESLTVNLTVSGGEAFLTGTIPTTATIVPGQTSAPVTLLTEDDVVDEPNGTVTVSVVSGDGYGLAAVTSAQISINDDDDPPTGIALSVSPQSVSEADSTAIVTVTASPAGGTRYATEQTVTVSVAGGGGANAVDFEPVGDFVVTISAGAEKGSGTFELSPVDNTTSNADETITISGTGPSGVSITSATMTLADDDVPVVTIMAVADSVAEGTSATFTVSASPAPYASLTVNILVSGGTDFLSDSTPDSVVVIGAGGTSAVLSLGTDDDETDERDASMTVSVQSGSGYVVGENGSARVVIQDDDLPEGAPAVPGNVQVMGGDRQVTLSWSAAARATWYEVQYREMGAPIPDPWLWTDVGDVTSYTFDGLENGTTYKLRLRAVNESDSSRVVKIDGRPSGMSARKLARTAAGVVPAVVNTPDDFTLEAGDSRTLDVTATFTGDELTYSASSTDASVASATMTDGIMTVRGLTSGTAILSVTARNGAGSAGYTLSVTVTPGVAERAAYENVLAAMGRGLLSSARATMEDRFSAIGVQHSLALAGRRVDGMETGVSALIGLAGYHIPRHWNDQISPMSAASVDVLRSSSFIYTLPGYGSVQGTGGVTVWGTGNVQAFRSSPSGLRYNGRLRTGFMGVDISTPGLVAGLSVSRTQGLAGFNTLGIQGEMSTRMTGVYPYARWRSTARPLEIWSILGAGRGEAVARDESRNLSMRMAMMGLRVHWMDMAGLGLSVVGHAGLLSLTAPSQPGHVLGDLNAGIRQVRLGMEGSAAGISLGSSRLTPFAQVAGRYDGGTGESGSGLEVAGGLRLAAGRLGVEARGRILAAHTASSYRERGLSLIAYLRPVTGRGGLSVSLAPRWGHDTRAVDMTWRDDAVVVTGGGYAEKAGAVRAQVGYSMRYPTLRGLVVTPFGEADLSASARRLMRLGTRMGSQEGMMSLELVGERRQDRTGDDHRVGLLARMRF</sequence>
<dbReference type="GO" id="GO:0004896">
    <property type="term" value="F:cytokine receptor activity"/>
    <property type="evidence" value="ECO:0007669"/>
    <property type="project" value="TreeGrafter"/>
</dbReference>
<dbReference type="InterPro" id="IPR038081">
    <property type="entry name" value="CalX-like_sf"/>
</dbReference>
<comment type="subcellular location">
    <subcellularLocation>
        <location evidence="1">Membrane</location>
        <topology evidence="1">Single-pass type I membrane protein</topology>
    </subcellularLocation>
</comment>
<name>A0A6B0Y1N8_9RHOB</name>
<dbReference type="Gene3D" id="2.60.40.1080">
    <property type="match status" value="1"/>
</dbReference>
<evidence type="ECO:0000256" key="1">
    <source>
        <dbReference type="ARBA" id="ARBA00004479"/>
    </source>
</evidence>
<feature type="domain" description="Fibronectin type-III" evidence="9">
    <location>
        <begin position="285"/>
        <end position="376"/>
    </location>
</feature>
<dbReference type="EMBL" id="VXRY01000098">
    <property type="protein sequence ID" value="MXY32966.1"/>
    <property type="molecule type" value="Genomic_DNA"/>
</dbReference>
<feature type="region of interest" description="Disordered" evidence="8">
    <location>
        <begin position="178"/>
        <end position="201"/>
    </location>
</feature>
<proteinExistence type="predicted"/>
<evidence type="ECO:0000256" key="8">
    <source>
        <dbReference type="SAM" id="MobiDB-lite"/>
    </source>
</evidence>
<evidence type="ECO:0000256" key="6">
    <source>
        <dbReference type="ARBA" id="ARBA00023170"/>
    </source>
</evidence>
<keyword evidence="5" id="KW-1015">Disulfide bond</keyword>
<evidence type="ECO:0000256" key="7">
    <source>
        <dbReference type="ARBA" id="ARBA00023180"/>
    </source>
</evidence>
<protein>
    <submittedName>
        <fullName evidence="10">Fibronectin type III domain-containing protein</fullName>
    </submittedName>
</protein>
<evidence type="ECO:0000256" key="2">
    <source>
        <dbReference type="ARBA" id="ARBA00022692"/>
    </source>
</evidence>
<keyword evidence="6" id="KW-0675">Receptor</keyword>
<evidence type="ECO:0000256" key="5">
    <source>
        <dbReference type="ARBA" id="ARBA00023157"/>
    </source>
</evidence>
<dbReference type="PANTHER" id="PTHR23037:SF35">
    <property type="entry name" value="FIBRONECTIN TYPE-III DOMAIN-CONTAINING PROTEIN"/>
    <property type="match status" value="1"/>
</dbReference>
<evidence type="ECO:0000256" key="4">
    <source>
        <dbReference type="ARBA" id="ARBA00023136"/>
    </source>
</evidence>
<keyword evidence="4" id="KW-0472">Membrane</keyword>
<reference evidence="10" key="1">
    <citation type="submission" date="2019-09" db="EMBL/GenBank/DDBJ databases">
        <title>Characterisation of the sponge microbiome using genome-centric metagenomics.</title>
        <authorList>
            <person name="Engelberts J.P."/>
            <person name="Robbins S.J."/>
            <person name="De Goeij J.M."/>
            <person name="Aranda M."/>
            <person name="Bell S.C."/>
            <person name="Webster N.S."/>
        </authorList>
    </citation>
    <scope>NUCLEOTIDE SEQUENCE</scope>
    <source>
        <strain evidence="10">SB0664_bin_43</strain>
    </source>
</reference>
<dbReference type="SUPFAM" id="SSF49265">
    <property type="entry name" value="Fibronectin type III"/>
    <property type="match status" value="2"/>
</dbReference>
<dbReference type="InterPro" id="IPR003961">
    <property type="entry name" value="FN3_dom"/>
</dbReference>
<keyword evidence="3" id="KW-1133">Transmembrane helix</keyword>
<dbReference type="Gene3D" id="2.60.40.10">
    <property type="entry name" value="Immunoglobulins"/>
    <property type="match status" value="3"/>
</dbReference>
<accession>A0A6B0Y1N8</accession>
<organism evidence="10">
    <name type="scientific">Boseongicola sp. SB0664_bin_43</name>
    <dbReference type="NCBI Taxonomy" id="2604844"/>
    <lineage>
        <taxon>Bacteria</taxon>
        <taxon>Pseudomonadati</taxon>
        <taxon>Pseudomonadota</taxon>
        <taxon>Alphaproteobacteria</taxon>
        <taxon>Rhodobacterales</taxon>
        <taxon>Paracoccaceae</taxon>
        <taxon>Boseongicola</taxon>
    </lineage>
</organism>
<dbReference type="InterPro" id="IPR013783">
    <property type="entry name" value="Ig-like_fold"/>
</dbReference>
<dbReference type="CDD" id="cd00063">
    <property type="entry name" value="FN3"/>
    <property type="match status" value="3"/>
</dbReference>
<dbReference type="Pfam" id="PF00041">
    <property type="entry name" value="fn3"/>
    <property type="match status" value="3"/>
</dbReference>
<dbReference type="Gene3D" id="2.60.40.2030">
    <property type="match status" value="3"/>
</dbReference>
<dbReference type="PANTHER" id="PTHR23037">
    <property type="entry name" value="CYTOKINE RECEPTOR"/>
    <property type="match status" value="1"/>
</dbReference>